<sequence>MSLPDRDTPFHEKNLLDRETDAFVNKEGEITDSDINRLITAAQVQQGLDRYLAQASEMNSGELRAEQHDSSRLGAHLEAVGKTRPHSCHAHAIVAGKHHNAVVTRAMMARMKIRIDDPDNGCWLPSNTAATPHPAFPKAVPHSRIHRYNYFFWLRFRLMNIRQPKNFRQDLQLIGRHLQQGTFPEYVMMKKEEGLPAGANWS</sequence>
<dbReference type="OrthoDB" id="6193022at2"/>
<organism evidence="1 2">
    <name type="scientific">Ketobacter alkanivorans</name>
    <dbReference type="NCBI Taxonomy" id="1917421"/>
    <lineage>
        <taxon>Bacteria</taxon>
        <taxon>Pseudomonadati</taxon>
        <taxon>Pseudomonadota</taxon>
        <taxon>Gammaproteobacteria</taxon>
        <taxon>Pseudomonadales</taxon>
        <taxon>Ketobacteraceae</taxon>
        <taxon>Ketobacter</taxon>
    </lineage>
</organism>
<reference evidence="2" key="1">
    <citation type="submission" date="2017-08" db="EMBL/GenBank/DDBJ databases">
        <title>Direct submision.</title>
        <authorList>
            <person name="Kim S.-J."/>
            <person name="Rhee S.-K."/>
        </authorList>
    </citation>
    <scope>NUCLEOTIDE SEQUENCE [LARGE SCALE GENOMIC DNA]</scope>
    <source>
        <strain evidence="2">GI5</strain>
    </source>
</reference>
<protein>
    <submittedName>
        <fullName evidence="1">Uncharacterized protein</fullName>
    </submittedName>
</protein>
<dbReference type="KEGG" id="kak:Kalk_12435"/>
<dbReference type="Proteomes" id="UP000235116">
    <property type="component" value="Chromosome"/>
</dbReference>
<accession>A0A2K9LNZ3</accession>
<dbReference type="RefSeq" id="WP_101894563.1">
    <property type="nucleotide sequence ID" value="NZ_CP022684.1"/>
</dbReference>
<name>A0A2K9LNZ3_9GAMM</name>
<dbReference type="EMBL" id="CP022684">
    <property type="protein sequence ID" value="AUM13185.1"/>
    <property type="molecule type" value="Genomic_DNA"/>
</dbReference>
<evidence type="ECO:0000313" key="2">
    <source>
        <dbReference type="Proteomes" id="UP000235116"/>
    </source>
</evidence>
<proteinExistence type="predicted"/>
<dbReference type="Pfam" id="PF14412">
    <property type="entry name" value="AHH"/>
    <property type="match status" value="1"/>
</dbReference>
<gene>
    <name evidence="1" type="ORF">Kalk_12435</name>
</gene>
<keyword evidence="2" id="KW-1185">Reference proteome</keyword>
<dbReference type="InterPro" id="IPR032871">
    <property type="entry name" value="AHH_dom_containing"/>
</dbReference>
<dbReference type="AlphaFoldDB" id="A0A2K9LNZ3"/>
<evidence type="ECO:0000313" key="1">
    <source>
        <dbReference type="EMBL" id="AUM13185.1"/>
    </source>
</evidence>